<dbReference type="Pfam" id="PF12341">
    <property type="entry name" value="Mcl1_mid"/>
    <property type="match status" value="1"/>
</dbReference>
<sequence length="1216" mass="132175">MSALLKLRPRVVHAQGFTGVAFSQDGDQILTAGDDATLRIVKTESVRDEEDDGLDQAITSDRHKAAITCMSVLGSNVVTGSEDHTVCLHDVTSGEFKRLVVRCTLTVRAVALRPGRHGTRKATWVAVASDELDIRMIDIEDITNIITIKGHKRGLKSLAFDPTGEYLVSADSDGQLNVWDLRAGTPKLARAFGNTITKSEPEENEYCQIAWHPGKKVFAVPGKLGEIAVIEAHTWKHLYNIKEENRSDCVALLSWSPTGSHLVSVSVKGRICFWKPEESKSAPLASEQAKARITGIAWHPKHYDLCITDDMGRLMYWRDAVTASEQERGQLFKLFDDVAMESDSAGEVRPGQQDHDLAAFTADLLGDLEDDDDEGGDTGAAEDFVVDDDGAGYAAPLEKPGDLRRYHEKGRKQAVKDLDKENGHRRRLEMGTLDAQEAFQPGATPMRKSRRYLAFNMVGVIYTVDASTHNNVNVEFHDRSIRPFHFTDYHNYSIAALSSSGACFASEETVTDRSRIYFRALDTWATNADWTIVLDKTESVKCLAITSRGPVAATDSRFLRFFSYSGLQTFILSMPGPVVTMAASGDWLIVIYHAGGVYHGDQNLAYMLYNTATKTTIRKDGVPLSPGSTLIWAGISELGIPATYDSTGVLRSLLPHSDFAWIPVLDSRAVRGTKQEWYWPVEVLEDKLMCVTCKAGDKIPGHPRPLLSDIPLQAPFLELRSSTTSEESSAAPAGESSTAQPGAPSTTPPTTSSAALPAAQEERLFRAGLLAAHYRAQAIAAGKFAEKEKEMLKRDVEIDKIVVQLILVACRAEKVQRALDLCNTLQTLRAIDGAIKIAVMNHLPALAERMSLVKEERMRSIADAADRMVGREQESETQRSAVLFGEPVARDETRWRDEPLPHRRTHGGSRIPALRSPVVTPRKSASAVATRMSSPAPLPRQKQQQVDRVEPVDQNDSMGDVNVIEADDVDSNEYDDNNGQGRAESPPPLPPPLPATPAAKKGNPFAVGAGGAAATPGRSTITRPAATSSGNTNAHAFEGLRGATSRKAVEEPKPVVPKRKHNQTTLLGAIQGIKSSAPSLSKAQRNTTNDVADENGDSPAKRRRASKDVADGEASKEKPGSRIGRFFAREDEMDVDSNESATIGLTDTVLEDTPHSNLVDDDETQLLEDKENDDTAAVEDASAEPANGKRFAGAEKIPAAGASGLGRFRFSGTSGA</sequence>
<feature type="compositionally biased region" description="Polar residues" evidence="6">
    <location>
        <begin position="1017"/>
        <end position="1034"/>
    </location>
</feature>
<dbReference type="Pfam" id="PF24817">
    <property type="entry name" value="WD40_WDHD1_1st"/>
    <property type="match status" value="1"/>
</dbReference>
<dbReference type="GO" id="GO:0000278">
    <property type="term" value="P:mitotic cell cycle"/>
    <property type="evidence" value="ECO:0007669"/>
    <property type="project" value="TreeGrafter"/>
</dbReference>
<dbReference type="SMART" id="SM00320">
    <property type="entry name" value="WD40"/>
    <property type="match status" value="5"/>
</dbReference>
<dbReference type="InterPro" id="IPR015943">
    <property type="entry name" value="WD40/YVTN_repeat-like_dom_sf"/>
</dbReference>
<dbReference type="Pfam" id="PF20946">
    <property type="entry name" value="Ctf4_C"/>
    <property type="match status" value="1"/>
</dbReference>
<dbReference type="InterPro" id="IPR011048">
    <property type="entry name" value="Haem_d1_sf"/>
</dbReference>
<evidence type="ECO:0000256" key="2">
    <source>
        <dbReference type="ARBA" id="ARBA00022574"/>
    </source>
</evidence>
<dbReference type="PROSITE" id="PS50294">
    <property type="entry name" value="WD_REPEATS_REGION"/>
    <property type="match status" value="1"/>
</dbReference>
<accession>A0A507DY96</accession>
<dbReference type="SUPFAM" id="SSF51004">
    <property type="entry name" value="C-terminal (heme d1) domain of cytochrome cd1-nitrite reductase"/>
    <property type="match status" value="1"/>
</dbReference>
<evidence type="ECO:0000259" key="9">
    <source>
        <dbReference type="Pfam" id="PF24817"/>
    </source>
</evidence>
<feature type="compositionally biased region" description="Acidic residues" evidence="6">
    <location>
        <begin position="965"/>
        <end position="976"/>
    </location>
</feature>
<feature type="compositionally biased region" description="Basic and acidic residues" evidence="6">
    <location>
        <begin position="1106"/>
        <end position="1120"/>
    </location>
</feature>
<dbReference type="GO" id="GO:0006261">
    <property type="term" value="P:DNA-templated DNA replication"/>
    <property type="evidence" value="ECO:0007669"/>
    <property type="project" value="TreeGrafter"/>
</dbReference>
<feature type="region of interest" description="Disordered" evidence="6">
    <location>
        <begin position="1152"/>
        <end position="1194"/>
    </location>
</feature>
<dbReference type="GO" id="GO:0003682">
    <property type="term" value="F:chromatin binding"/>
    <property type="evidence" value="ECO:0007669"/>
    <property type="project" value="TreeGrafter"/>
</dbReference>
<dbReference type="STRING" id="109895.A0A507DY96"/>
<dbReference type="InterPro" id="IPR022100">
    <property type="entry name" value="WDHD1/CFT4_beta-prop_2nd"/>
</dbReference>
<proteinExistence type="predicted"/>
<dbReference type="InterPro" id="IPR057646">
    <property type="entry name" value="WD40_WDHD1_1st"/>
</dbReference>
<dbReference type="EMBL" id="QEAQ01000095">
    <property type="protein sequence ID" value="TPX55810.1"/>
    <property type="molecule type" value="Genomic_DNA"/>
</dbReference>
<comment type="subcellular location">
    <subcellularLocation>
        <location evidence="1">Nucleus</location>
    </subcellularLocation>
</comment>
<dbReference type="PANTHER" id="PTHR19932:SF10">
    <property type="entry name" value="WD REPEAT AND HMG-BOX DNA-BINDING PROTEIN 1"/>
    <property type="match status" value="1"/>
</dbReference>
<evidence type="ECO:0000256" key="4">
    <source>
        <dbReference type="ARBA" id="ARBA00023242"/>
    </source>
</evidence>
<reference evidence="10 11" key="1">
    <citation type="journal article" date="2019" name="Sci. Rep.">
        <title>Comparative genomics of chytrid fungi reveal insights into the obligate biotrophic and pathogenic lifestyle of Synchytrium endobioticum.</title>
        <authorList>
            <person name="van de Vossenberg B.T.L.H."/>
            <person name="Warris S."/>
            <person name="Nguyen H.D.T."/>
            <person name="van Gent-Pelzer M.P.E."/>
            <person name="Joly D.L."/>
            <person name="van de Geest H.C."/>
            <person name="Bonants P.J.M."/>
            <person name="Smith D.S."/>
            <person name="Levesque C.A."/>
            <person name="van der Lee T.A.J."/>
        </authorList>
    </citation>
    <scope>NUCLEOTIDE SEQUENCE [LARGE SCALE GENOMIC DNA]</scope>
    <source>
        <strain evidence="10 11">CBS 809.83</strain>
    </source>
</reference>
<feature type="compositionally biased region" description="Pro residues" evidence="6">
    <location>
        <begin position="985"/>
        <end position="995"/>
    </location>
</feature>
<name>A0A507DY96_9FUNG</name>
<evidence type="ECO:0000313" key="11">
    <source>
        <dbReference type="Proteomes" id="UP000318582"/>
    </source>
</evidence>
<keyword evidence="4" id="KW-0539">Nucleus</keyword>
<dbReference type="GO" id="GO:0043596">
    <property type="term" value="C:nuclear replication fork"/>
    <property type="evidence" value="ECO:0007669"/>
    <property type="project" value="TreeGrafter"/>
</dbReference>
<evidence type="ECO:0000256" key="5">
    <source>
        <dbReference type="PROSITE-ProRule" id="PRU00221"/>
    </source>
</evidence>
<organism evidence="10 11">
    <name type="scientific">Powellomyces hirtus</name>
    <dbReference type="NCBI Taxonomy" id="109895"/>
    <lineage>
        <taxon>Eukaryota</taxon>
        <taxon>Fungi</taxon>
        <taxon>Fungi incertae sedis</taxon>
        <taxon>Chytridiomycota</taxon>
        <taxon>Chytridiomycota incertae sedis</taxon>
        <taxon>Chytridiomycetes</taxon>
        <taxon>Spizellomycetales</taxon>
        <taxon>Powellomycetaceae</taxon>
        <taxon>Powellomyces</taxon>
    </lineage>
</organism>
<feature type="domain" description="WDHD1/CFT4 second beta-propeller" evidence="7">
    <location>
        <begin position="437"/>
        <end position="715"/>
    </location>
</feature>
<dbReference type="SUPFAM" id="SSF50978">
    <property type="entry name" value="WD40 repeat-like"/>
    <property type="match status" value="1"/>
</dbReference>
<feature type="domain" description="WDHD1 first WD40" evidence="9">
    <location>
        <begin position="10"/>
        <end position="314"/>
    </location>
</feature>
<dbReference type="Gene3D" id="2.130.10.10">
    <property type="entry name" value="YVTN repeat-like/Quinoprotein amine dehydrogenase"/>
    <property type="match status" value="2"/>
</dbReference>
<evidence type="ECO:0000259" key="8">
    <source>
        <dbReference type="Pfam" id="PF20946"/>
    </source>
</evidence>
<dbReference type="GO" id="GO:0006281">
    <property type="term" value="P:DNA repair"/>
    <property type="evidence" value="ECO:0007669"/>
    <property type="project" value="TreeGrafter"/>
</dbReference>
<dbReference type="PROSITE" id="PS00678">
    <property type="entry name" value="WD_REPEATS_1"/>
    <property type="match status" value="1"/>
</dbReference>
<gene>
    <name evidence="10" type="ORF">PhCBS80983_g05011</name>
</gene>
<feature type="domain" description="WDHD1/CFT4 helical bundle" evidence="8">
    <location>
        <begin position="759"/>
        <end position="859"/>
    </location>
</feature>
<evidence type="ECO:0000313" key="10">
    <source>
        <dbReference type="EMBL" id="TPX55810.1"/>
    </source>
</evidence>
<dbReference type="InterPro" id="IPR036322">
    <property type="entry name" value="WD40_repeat_dom_sf"/>
</dbReference>
<dbReference type="InterPro" id="IPR019775">
    <property type="entry name" value="WD40_repeat_CS"/>
</dbReference>
<feature type="compositionally biased region" description="Acidic residues" evidence="6">
    <location>
        <begin position="1159"/>
        <end position="1177"/>
    </location>
</feature>
<keyword evidence="11" id="KW-1185">Reference proteome</keyword>
<dbReference type="PROSITE" id="PS50082">
    <property type="entry name" value="WD_REPEATS_2"/>
    <property type="match status" value="1"/>
</dbReference>
<evidence type="ECO:0000259" key="7">
    <source>
        <dbReference type="Pfam" id="PF12341"/>
    </source>
</evidence>
<evidence type="ECO:0000256" key="3">
    <source>
        <dbReference type="ARBA" id="ARBA00022737"/>
    </source>
</evidence>
<keyword evidence="2 5" id="KW-0853">WD repeat</keyword>
<feature type="region of interest" description="Disordered" evidence="6">
    <location>
        <begin position="897"/>
        <end position="1138"/>
    </location>
</feature>
<evidence type="ECO:0000256" key="6">
    <source>
        <dbReference type="SAM" id="MobiDB-lite"/>
    </source>
</evidence>
<comment type="caution">
    <text evidence="10">The sequence shown here is derived from an EMBL/GenBank/DDBJ whole genome shotgun (WGS) entry which is preliminary data.</text>
</comment>
<dbReference type="Proteomes" id="UP000318582">
    <property type="component" value="Unassembled WGS sequence"/>
</dbReference>
<evidence type="ECO:0000256" key="1">
    <source>
        <dbReference type="ARBA" id="ARBA00004123"/>
    </source>
</evidence>
<feature type="repeat" description="WD" evidence="5">
    <location>
        <begin position="148"/>
        <end position="189"/>
    </location>
</feature>
<protein>
    <submittedName>
        <fullName evidence="10">Uncharacterized protein</fullName>
    </submittedName>
</protein>
<dbReference type="AlphaFoldDB" id="A0A507DY96"/>
<feature type="region of interest" description="Disordered" evidence="6">
    <location>
        <begin position="721"/>
        <end position="756"/>
    </location>
</feature>
<feature type="compositionally biased region" description="Polar residues" evidence="6">
    <location>
        <begin position="1073"/>
        <end position="1090"/>
    </location>
</feature>
<keyword evidence="3" id="KW-0677">Repeat</keyword>
<dbReference type="InterPro" id="IPR001680">
    <property type="entry name" value="WD40_rpt"/>
</dbReference>
<dbReference type="InterPro" id="IPR048591">
    <property type="entry name" value="WDHD1/CFT4_hel"/>
</dbReference>
<dbReference type="PANTHER" id="PTHR19932">
    <property type="entry name" value="WD REPEAT AND HMG-BOX DNA BINDING PROTEIN"/>
    <property type="match status" value="1"/>
</dbReference>